<sequence length="263" mass="28118">MSDAVIEFSGVSVARGHQRVLDVDHLELRPGVTALVGPNGSGKSTLLHAVAGLLPASGTITVHGRKPRDARSDVAYVMQSQHASEHLLVTAHDVVTLGRAATRGAFARLRAADRAAIDRSMERLDVSDLAKRHLAEMSGGQRQRVFVAQGLCQEAGVLLLDEPVAGLDITSIQTIRRVIAEERDAGRTVVVATHDLADAAKADHVVLLDKRVIAAGPPADALSPEHLRIAYGGRVLDLGDGLVAIDDGVHHDDHEHHHHDHHH</sequence>
<dbReference type="InterPro" id="IPR003593">
    <property type="entry name" value="AAA+_ATPase"/>
</dbReference>
<dbReference type="Gene3D" id="3.40.50.300">
    <property type="entry name" value="P-loop containing nucleotide triphosphate hydrolases"/>
    <property type="match status" value="1"/>
</dbReference>
<dbReference type="SMART" id="SM00382">
    <property type="entry name" value="AAA"/>
    <property type="match status" value="1"/>
</dbReference>
<dbReference type="InterPro" id="IPR003439">
    <property type="entry name" value="ABC_transporter-like_ATP-bd"/>
</dbReference>
<dbReference type="Proteomes" id="UP000011863">
    <property type="component" value="Chromosome"/>
</dbReference>
<evidence type="ECO:0000256" key="2">
    <source>
        <dbReference type="ARBA" id="ARBA00022448"/>
    </source>
</evidence>
<organism evidence="6 7">
    <name type="scientific">Ilumatobacter coccineus (strain NBRC 103263 / KCTC 29153 / YM16-304)</name>
    <dbReference type="NCBI Taxonomy" id="1313172"/>
    <lineage>
        <taxon>Bacteria</taxon>
        <taxon>Bacillati</taxon>
        <taxon>Actinomycetota</taxon>
        <taxon>Acidimicrobiia</taxon>
        <taxon>Acidimicrobiales</taxon>
        <taxon>Ilumatobacteraceae</taxon>
        <taxon>Ilumatobacter</taxon>
    </lineage>
</organism>
<dbReference type="SUPFAM" id="SSF52540">
    <property type="entry name" value="P-loop containing nucleoside triphosphate hydrolases"/>
    <property type="match status" value="1"/>
</dbReference>
<keyword evidence="4 6" id="KW-0067">ATP-binding</keyword>
<gene>
    <name evidence="6" type="ORF">YM304_31180</name>
</gene>
<name>A0A6C7EBR3_ILUCY</name>
<evidence type="ECO:0000313" key="7">
    <source>
        <dbReference type="Proteomes" id="UP000011863"/>
    </source>
</evidence>
<dbReference type="PROSITE" id="PS00211">
    <property type="entry name" value="ABC_TRANSPORTER_1"/>
    <property type="match status" value="1"/>
</dbReference>
<dbReference type="InterPro" id="IPR017871">
    <property type="entry name" value="ABC_transporter-like_CS"/>
</dbReference>
<dbReference type="InterPro" id="IPR027417">
    <property type="entry name" value="P-loop_NTPase"/>
</dbReference>
<proteinExistence type="inferred from homology"/>
<protein>
    <submittedName>
        <fullName evidence="6">Putative ABC transporter ATP-binding protein</fullName>
    </submittedName>
</protein>
<evidence type="ECO:0000256" key="3">
    <source>
        <dbReference type="ARBA" id="ARBA00022741"/>
    </source>
</evidence>
<keyword evidence="3" id="KW-0547">Nucleotide-binding</keyword>
<evidence type="ECO:0000313" key="6">
    <source>
        <dbReference type="EMBL" id="BAN03432.1"/>
    </source>
</evidence>
<dbReference type="GO" id="GO:0005524">
    <property type="term" value="F:ATP binding"/>
    <property type="evidence" value="ECO:0007669"/>
    <property type="project" value="UniProtKB-KW"/>
</dbReference>
<feature type="domain" description="ABC transporter" evidence="5">
    <location>
        <begin position="6"/>
        <end position="235"/>
    </location>
</feature>
<dbReference type="InterPro" id="IPR050153">
    <property type="entry name" value="Metal_Ion_Import_ABC"/>
</dbReference>
<dbReference type="GO" id="GO:0016887">
    <property type="term" value="F:ATP hydrolysis activity"/>
    <property type="evidence" value="ECO:0007669"/>
    <property type="project" value="InterPro"/>
</dbReference>
<dbReference type="PROSITE" id="PS50893">
    <property type="entry name" value="ABC_TRANSPORTER_2"/>
    <property type="match status" value="1"/>
</dbReference>
<dbReference type="RefSeq" id="WP_015442679.1">
    <property type="nucleotide sequence ID" value="NC_020520.1"/>
</dbReference>
<dbReference type="KEGG" id="aym:YM304_31180"/>
<dbReference type="PANTHER" id="PTHR42734:SF5">
    <property type="entry name" value="IRON TRANSPORT SYSTEM ATP-BINDING PROTEIN HI_0361-RELATED"/>
    <property type="match status" value="1"/>
</dbReference>
<accession>A0A6C7EBR3</accession>
<dbReference type="AlphaFoldDB" id="A0A6C7EBR3"/>
<keyword evidence="2" id="KW-0813">Transport</keyword>
<comment type="similarity">
    <text evidence="1">Belongs to the ABC transporter superfamily.</text>
</comment>
<evidence type="ECO:0000256" key="1">
    <source>
        <dbReference type="ARBA" id="ARBA00005417"/>
    </source>
</evidence>
<keyword evidence="7" id="KW-1185">Reference proteome</keyword>
<reference evidence="6 7" key="1">
    <citation type="journal article" date="2013" name="Int. J. Syst. Evol. Microbiol.">
        <title>Ilumatobacter nonamiense sp. nov. and Ilumatobacter coccineum sp. nov., isolated from seashore sand.</title>
        <authorList>
            <person name="Matsumoto A."/>
            <person name="Kasai H."/>
            <person name="Matsuo Y."/>
            <person name="Shizuri Y."/>
            <person name="Ichikawa N."/>
            <person name="Fujita N."/>
            <person name="Omura S."/>
            <person name="Takahashi Y."/>
        </authorList>
    </citation>
    <scope>NUCLEOTIDE SEQUENCE [LARGE SCALE GENOMIC DNA]</scope>
    <source>
        <strain evidence="7">NBRC 103263 / KCTC 29153 / YM16-304</strain>
    </source>
</reference>
<evidence type="ECO:0000259" key="5">
    <source>
        <dbReference type="PROSITE" id="PS50893"/>
    </source>
</evidence>
<evidence type="ECO:0000256" key="4">
    <source>
        <dbReference type="ARBA" id="ARBA00022840"/>
    </source>
</evidence>
<dbReference type="PANTHER" id="PTHR42734">
    <property type="entry name" value="METAL TRANSPORT SYSTEM ATP-BINDING PROTEIN TM_0124-RELATED"/>
    <property type="match status" value="1"/>
</dbReference>
<dbReference type="Pfam" id="PF00005">
    <property type="entry name" value="ABC_tran"/>
    <property type="match status" value="1"/>
</dbReference>
<dbReference type="EMBL" id="AP012057">
    <property type="protein sequence ID" value="BAN03432.1"/>
    <property type="molecule type" value="Genomic_DNA"/>
</dbReference>